<keyword evidence="8 18" id="KW-0479">Metal-binding</keyword>
<dbReference type="Proteomes" id="UP001556367">
    <property type="component" value="Unassembled WGS sequence"/>
</dbReference>
<comment type="pathway">
    <text evidence="2">Sphingolipid metabolism.</text>
</comment>
<evidence type="ECO:0000256" key="18">
    <source>
        <dbReference type="PIRNR" id="PIRNR005149"/>
    </source>
</evidence>
<evidence type="ECO:0000256" key="17">
    <source>
        <dbReference type="ARBA" id="ARBA00023160"/>
    </source>
</evidence>
<evidence type="ECO:0000256" key="3">
    <source>
        <dbReference type="ARBA" id="ARBA00005189"/>
    </source>
</evidence>
<keyword evidence="12 19" id="KW-1133">Transmembrane helix</keyword>
<dbReference type="PANTHER" id="PTHR12863">
    <property type="entry name" value="FATTY ACID HYDROXYLASE"/>
    <property type="match status" value="1"/>
</dbReference>
<keyword evidence="15 18" id="KW-0443">Lipid metabolism</keyword>
<evidence type="ECO:0000256" key="7">
    <source>
        <dbReference type="ARBA" id="ARBA00022692"/>
    </source>
</evidence>
<dbReference type="Pfam" id="PF04116">
    <property type="entry name" value="FA_hydroxylase"/>
    <property type="match status" value="1"/>
</dbReference>
<organism evidence="21 22">
    <name type="scientific">Hohenbuehelia grisea</name>
    <dbReference type="NCBI Taxonomy" id="104357"/>
    <lineage>
        <taxon>Eukaryota</taxon>
        <taxon>Fungi</taxon>
        <taxon>Dikarya</taxon>
        <taxon>Basidiomycota</taxon>
        <taxon>Agaricomycotina</taxon>
        <taxon>Agaricomycetes</taxon>
        <taxon>Agaricomycetidae</taxon>
        <taxon>Agaricales</taxon>
        <taxon>Pleurotineae</taxon>
        <taxon>Pleurotaceae</taxon>
        <taxon>Hohenbuehelia</taxon>
    </lineage>
</organism>
<dbReference type="EC" id="1.-.-.-" evidence="18"/>
<keyword evidence="5 18" id="KW-0444">Lipid biosynthesis</keyword>
<comment type="function">
    <text evidence="18">Ceramide hydroxylase involved in the hydroxylation of sphingolipid-associated very long chain fatty acids. Postulated to hydroxylate the very long chain fatty acid of dihydroceramides and phytoceramides at C-2.</text>
</comment>
<keyword evidence="17 18" id="KW-0275">Fatty acid biosynthesis</keyword>
<comment type="subcellular location">
    <subcellularLocation>
        <location evidence="1">Endoplasmic reticulum membrane</location>
        <topology evidence="1">Multi-pass membrane protein</topology>
    </subcellularLocation>
</comment>
<comment type="similarity">
    <text evidence="4 18">Belongs to the sterol desaturase family. SCS7 subfamily.</text>
</comment>
<keyword evidence="13 18" id="KW-0560">Oxidoreductase</keyword>
<keyword evidence="9 18" id="KW-0256">Endoplasmic reticulum</keyword>
<evidence type="ECO:0000256" key="10">
    <source>
        <dbReference type="ARBA" id="ARBA00022832"/>
    </source>
</evidence>
<dbReference type="InterPro" id="IPR001199">
    <property type="entry name" value="Cyt_B5-like_heme/steroid-bd"/>
</dbReference>
<evidence type="ECO:0000259" key="20">
    <source>
        <dbReference type="PROSITE" id="PS50255"/>
    </source>
</evidence>
<feature type="transmembrane region" description="Helical" evidence="19">
    <location>
        <begin position="252"/>
        <end position="268"/>
    </location>
</feature>
<dbReference type="Gene3D" id="3.10.120.10">
    <property type="entry name" value="Cytochrome b5-like heme/steroid binding domain"/>
    <property type="match status" value="1"/>
</dbReference>
<keyword evidence="10 18" id="KW-0276">Fatty acid metabolism</keyword>
<evidence type="ECO:0000256" key="16">
    <source>
        <dbReference type="ARBA" id="ARBA00023136"/>
    </source>
</evidence>
<evidence type="ECO:0000256" key="19">
    <source>
        <dbReference type="SAM" id="Phobius"/>
    </source>
</evidence>
<gene>
    <name evidence="21" type="ORF">HGRIS_000316</name>
</gene>
<evidence type="ECO:0000256" key="5">
    <source>
        <dbReference type="ARBA" id="ARBA00022516"/>
    </source>
</evidence>
<dbReference type="PANTHER" id="PTHR12863:SF1">
    <property type="entry name" value="FATTY ACID 2-HYDROXYLASE"/>
    <property type="match status" value="1"/>
</dbReference>
<proteinExistence type="inferred from homology"/>
<dbReference type="SUPFAM" id="SSF55856">
    <property type="entry name" value="Cytochrome b5-like heme/steroid binding domain"/>
    <property type="match status" value="1"/>
</dbReference>
<keyword evidence="6" id="KW-0349">Heme</keyword>
<name>A0ABR3JRA5_9AGAR</name>
<feature type="domain" description="Cytochrome b5 heme-binding" evidence="20">
    <location>
        <begin position="5"/>
        <end position="84"/>
    </location>
</feature>
<dbReference type="SMART" id="SM01117">
    <property type="entry name" value="Cyt-b5"/>
    <property type="match status" value="1"/>
</dbReference>
<reference evidence="22" key="1">
    <citation type="submission" date="2024-06" db="EMBL/GenBank/DDBJ databases">
        <title>Multi-omics analyses provide insights into the biosynthesis of the anticancer antibiotic pleurotin in Hohenbuehelia grisea.</title>
        <authorList>
            <person name="Weaver J.A."/>
            <person name="Alberti F."/>
        </authorList>
    </citation>
    <scope>NUCLEOTIDE SEQUENCE [LARGE SCALE GENOMIC DNA]</scope>
    <source>
        <strain evidence="22">T-177</strain>
    </source>
</reference>
<accession>A0ABR3JRA5</accession>
<evidence type="ECO:0000256" key="11">
    <source>
        <dbReference type="ARBA" id="ARBA00022833"/>
    </source>
</evidence>
<keyword evidence="11" id="KW-0862">Zinc</keyword>
<dbReference type="InterPro" id="IPR006694">
    <property type="entry name" value="Fatty_acid_hydroxylase"/>
</dbReference>
<keyword evidence="14 18" id="KW-0408">Iron</keyword>
<evidence type="ECO:0000256" key="8">
    <source>
        <dbReference type="ARBA" id="ARBA00022723"/>
    </source>
</evidence>
<comment type="caution">
    <text evidence="21">The sequence shown here is derived from an EMBL/GenBank/DDBJ whole genome shotgun (WGS) entry which is preliminary data.</text>
</comment>
<evidence type="ECO:0000256" key="6">
    <source>
        <dbReference type="ARBA" id="ARBA00022617"/>
    </source>
</evidence>
<keyword evidence="16 18" id="KW-0472">Membrane</keyword>
<evidence type="ECO:0000256" key="9">
    <source>
        <dbReference type="ARBA" id="ARBA00022824"/>
    </source>
</evidence>
<dbReference type="PIRSF" id="PIRSF005149">
    <property type="entry name" value="IPC-B_HD"/>
    <property type="match status" value="1"/>
</dbReference>
<comment type="cofactor">
    <cofactor evidence="18">
        <name>Zn(2+)</name>
        <dbReference type="ChEBI" id="CHEBI:29105"/>
    </cofactor>
    <text evidence="18">Binds 2 Zn(2+) ions per subunit that likely form a catalytic dimetal center.</text>
</comment>
<dbReference type="InterPro" id="IPR018506">
    <property type="entry name" value="Cyt_B5_heme-BS"/>
</dbReference>
<evidence type="ECO:0000313" key="22">
    <source>
        <dbReference type="Proteomes" id="UP001556367"/>
    </source>
</evidence>
<dbReference type="InterPro" id="IPR036400">
    <property type="entry name" value="Cyt_B5-like_heme/steroid_sf"/>
</dbReference>
<dbReference type="PROSITE" id="PS50255">
    <property type="entry name" value="CYTOCHROME_B5_2"/>
    <property type="match status" value="1"/>
</dbReference>
<dbReference type="EMBL" id="JASNQZ010000004">
    <property type="protein sequence ID" value="KAL0958149.1"/>
    <property type="molecule type" value="Genomic_DNA"/>
</dbReference>
<evidence type="ECO:0000256" key="13">
    <source>
        <dbReference type="ARBA" id="ARBA00023002"/>
    </source>
</evidence>
<evidence type="ECO:0000256" key="1">
    <source>
        <dbReference type="ARBA" id="ARBA00004477"/>
    </source>
</evidence>
<feature type="transmembrane region" description="Helical" evidence="19">
    <location>
        <begin position="214"/>
        <end position="232"/>
    </location>
</feature>
<feature type="transmembrane region" description="Helical" evidence="19">
    <location>
        <begin position="288"/>
        <end position="315"/>
    </location>
</feature>
<keyword evidence="22" id="KW-1185">Reference proteome</keyword>
<evidence type="ECO:0000313" key="21">
    <source>
        <dbReference type="EMBL" id="KAL0958149.1"/>
    </source>
</evidence>
<sequence>MSKRIRIYTAEDVAEHNTRASCWVSRGRKVYDVSKFLADHPGGDDLIMRQAGAPIDGVLEDTKEHEHSDSAYDMLEEYLVGRLGTEETLLRDDWEATDDFKPETTDLAEDLRKTEFLDLNKPLVYQIWDSHFSKSYYLKQVHQPRHLARTARLFENNLLEITTRAEWYFVPLIWLPISAYLFLRSLFQFTGPLPSFWTNPVLPLSAISQVPNEAVAKSVLCFFLGNILWTFFEYAMHRFLFHIDKFMPDRPIFLALHFFFHGVHHYLPMDRLRLMMPPILFTTLQFPFTQLAYAVFPVAVANGIVSGAFAFYVLYESVHYALHHSMLPFYMREMKKYHLAHHYKNWELGFGVTSKIWDYVFGSVLSI</sequence>
<dbReference type="PRINTS" id="PR00363">
    <property type="entry name" value="CYTOCHROMEB5"/>
</dbReference>
<evidence type="ECO:0000256" key="2">
    <source>
        <dbReference type="ARBA" id="ARBA00004991"/>
    </source>
</evidence>
<protein>
    <recommendedName>
        <fullName evidence="18">Ceramide very long chain fatty acid hydroxylase</fullName>
        <ecNumber evidence="18">1.-.-.-</ecNumber>
    </recommendedName>
</protein>
<evidence type="ECO:0000256" key="4">
    <source>
        <dbReference type="ARBA" id="ARBA00005747"/>
    </source>
</evidence>
<dbReference type="InterPro" id="IPR014430">
    <property type="entry name" value="Scs7"/>
</dbReference>
<dbReference type="PROSITE" id="PS00191">
    <property type="entry name" value="CYTOCHROME_B5_1"/>
    <property type="match status" value="1"/>
</dbReference>
<evidence type="ECO:0000256" key="14">
    <source>
        <dbReference type="ARBA" id="ARBA00023004"/>
    </source>
</evidence>
<evidence type="ECO:0000256" key="15">
    <source>
        <dbReference type="ARBA" id="ARBA00023098"/>
    </source>
</evidence>
<evidence type="ECO:0000256" key="12">
    <source>
        <dbReference type="ARBA" id="ARBA00022989"/>
    </source>
</evidence>
<feature type="transmembrane region" description="Helical" evidence="19">
    <location>
        <begin position="167"/>
        <end position="187"/>
    </location>
</feature>
<keyword evidence="7 19" id="KW-0812">Transmembrane</keyword>
<comment type="pathway">
    <text evidence="3">Lipid metabolism.</text>
</comment>
<dbReference type="Pfam" id="PF00173">
    <property type="entry name" value="Cyt-b5"/>
    <property type="match status" value="1"/>
</dbReference>